<proteinExistence type="predicted"/>
<evidence type="ECO:0000256" key="2">
    <source>
        <dbReference type="ARBA" id="ARBA00023054"/>
    </source>
</evidence>
<accession>A0A382D5T3</accession>
<feature type="non-terminal residue" evidence="3">
    <location>
        <position position="1"/>
    </location>
</feature>
<organism evidence="3">
    <name type="scientific">marine metagenome</name>
    <dbReference type="NCBI Taxonomy" id="408172"/>
    <lineage>
        <taxon>unclassified sequences</taxon>
        <taxon>metagenomes</taxon>
        <taxon>ecological metagenomes</taxon>
    </lineage>
</organism>
<dbReference type="GO" id="GO:0030313">
    <property type="term" value="C:cell envelope"/>
    <property type="evidence" value="ECO:0007669"/>
    <property type="project" value="UniProtKB-SubCell"/>
</dbReference>
<keyword evidence="2" id="KW-0175">Coiled coil</keyword>
<reference evidence="3" key="1">
    <citation type="submission" date="2018-05" db="EMBL/GenBank/DDBJ databases">
        <authorList>
            <person name="Lanie J.A."/>
            <person name="Ng W.-L."/>
            <person name="Kazmierczak K.M."/>
            <person name="Andrzejewski T.M."/>
            <person name="Davidsen T.M."/>
            <person name="Wayne K.J."/>
            <person name="Tettelin H."/>
            <person name="Glass J.I."/>
            <person name="Rusch D."/>
            <person name="Podicherti R."/>
            <person name="Tsui H.-C.T."/>
            <person name="Winkler M.E."/>
        </authorList>
    </citation>
    <scope>NUCLEOTIDE SEQUENCE</scope>
</reference>
<evidence type="ECO:0000313" key="3">
    <source>
        <dbReference type="EMBL" id="SVB33374.1"/>
    </source>
</evidence>
<dbReference type="EMBL" id="UINC01037617">
    <property type="protein sequence ID" value="SVB33374.1"/>
    <property type="molecule type" value="Genomic_DNA"/>
</dbReference>
<gene>
    <name evidence="3" type="ORF">METZ01_LOCUS186228</name>
</gene>
<protein>
    <recommendedName>
        <fullName evidence="4">Membrane fusion protein biotin-lipoyl like domain-containing protein</fullName>
    </recommendedName>
</protein>
<dbReference type="AlphaFoldDB" id="A0A382D5T3"/>
<evidence type="ECO:0000256" key="1">
    <source>
        <dbReference type="ARBA" id="ARBA00004196"/>
    </source>
</evidence>
<feature type="non-terminal residue" evidence="3">
    <location>
        <position position="210"/>
    </location>
</feature>
<dbReference type="PANTHER" id="PTHR32347">
    <property type="entry name" value="EFFLUX SYSTEM COMPONENT YKNX-RELATED"/>
    <property type="match status" value="1"/>
</dbReference>
<sequence>MKNWKLGLIIAGGILVIAVAVGVFITKGTYFSQNDQTQAINSDFNTVFLEQKDLKTYESFSGTLKYEDDVRIITIEEGILTYLAPEGQPLTRGAEIYRIYQSPGDSELLAADQQVTSADANVAQAELGLENLNSPATAAQIASADASVAQAELGLENLNSPATAAQIASADASVAQAELGLENLNSPATAAQIASADASVAQAELGLENL</sequence>
<comment type="subcellular location">
    <subcellularLocation>
        <location evidence="1">Cell envelope</location>
    </subcellularLocation>
</comment>
<dbReference type="PANTHER" id="PTHR32347:SF14">
    <property type="entry name" value="EFFLUX SYSTEM COMPONENT YKNX-RELATED"/>
    <property type="match status" value="1"/>
</dbReference>
<dbReference type="InterPro" id="IPR050465">
    <property type="entry name" value="UPF0194_transport"/>
</dbReference>
<name>A0A382D5T3_9ZZZZ</name>
<evidence type="ECO:0008006" key="4">
    <source>
        <dbReference type="Google" id="ProtNLM"/>
    </source>
</evidence>